<dbReference type="Proteomes" id="UP000305541">
    <property type="component" value="Unassembled WGS sequence"/>
</dbReference>
<evidence type="ECO:0000313" key="3">
    <source>
        <dbReference type="Proteomes" id="UP000305541"/>
    </source>
</evidence>
<feature type="transmembrane region" description="Helical" evidence="1">
    <location>
        <begin position="436"/>
        <end position="453"/>
    </location>
</feature>
<feature type="transmembrane region" description="Helical" evidence="1">
    <location>
        <begin position="194"/>
        <end position="213"/>
    </location>
</feature>
<feature type="transmembrane region" description="Helical" evidence="1">
    <location>
        <begin position="303"/>
        <end position="324"/>
    </location>
</feature>
<dbReference type="AlphaFoldDB" id="A0A5R9BTJ5"/>
<feature type="transmembrane region" description="Helical" evidence="1">
    <location>
        <begin position="119"/>
        <end position="140"/>
    </location>
</feature>
<sequence>MSTIPILVYILVSACLAIFFQFYSMKGLVFGAFLGLLLGFVFVKNKSRYWDVLIGSLAKFSSSKLIFTFIVIGIFTRMLTVGDIGTGFVWLSVQLHITGGLFVIFTFLATAVISMGAGAPIAAVFAVVPIFFPPGILLGARPPVLVGAMMSGVFFGDAMSPSSQVINTTVDTQHDPITGKPADLQIVMKQRSPYLISIAILSILLFGIFGAQGAKTVSASSIAQVASQCTSSGLWMLIPIVILIVISFKKKNLFLALSYATITGLILGLITKVFKFSDIVAISKSPLKISGIINDGIYSMVDIIISTILLFGMIEVAVESGFVNKLCNWLLSRKFVQTKRGASSILILGVGIINVLLSGCVLPAILLFGNIADRIGKNANISADKRTYLLTGMATSVTAIIPINSAFVMGAITLINNMKITATHSINITPLEIFQSSYYCILLTLVCIIWIFVDQHKSK</sequence>
<gene>
    <name evidence="2" type="ORF">FEZ51_09680</name>
</gene>
<feature type="transmembrane region" description="Helical" evidence="1">
    <location>
        <begin position="88"/>
        <end position="113"/>
    </location>
</feature>
<dbReference type="OrthoDB" id="9790605at2"/>
<comment type="caution">
    <text evidence="2">The sequence shown here is derived from an EMBL/GenBank/DDBJ whole genome shotgun (WGS) entry which is preliminary data.</text>
</comment>
<protein>
    <submittedName>
        <fullName evidence="2">Uncharacterized protein</fullName>
    </submittedName>
</protein>
<organism evidence="2 3">
    <name type="scientific">Pediococcus stilesii</name>
    <dbReference type="NCBI Taxonomy" id="331679"/>
    <lineage>
        <taxon>Bacteria</taxon>
        <taxon>Bacillati</taxon>
        <taxon>Bacillota</taxon>
        <taxon>Bacilli</taxon>
        <taxon>Lactobacillales</taxon>
        <taxon>Lactobacillaceae</taxon>
        <taxon>Pediococcus</taxon>
    </lineage>
</organism>
<evidence type="ECO:0000256" key="1">
    <source>
        <dbReference type="SAM" id="Phobius"/>
    </source>
</evidence>
<keyword evidence="1" id="KW-0812">Transmembrane</keyword>
<dbReference type="PANTHER" id="PTHR33451">
    <property type="entry name" value="MALATE-2H(+)/NA(+)-LACTATE ANTIPORTER"/>
    <property type="match status" value="1"/>
</dbReference>
<dbReference type="InterPro" id="IPR052180">
    <property type="entry name" value="NhaC_Na-H+_Antiporter"/>
</dbReference>
<feature type="transmembrane region" description="Helical" evidence="1">
    <location>
        <begin position="57"/>
        <end position="76"/>
    </location>
</feature>
<feature type="transmembrane region" description="Helical" evidence="1">
    <location>
        <begin position="345"/>
        <end position="368"/>
    </location>
</feature>
<name>A0A5R9BTJ5_9LACO</name>
<feature type="transmembrane region" description="Helical" evidence="1">
    <location>
        <begin position="388"/>
        <end position="415"/>
    </location>
</feature>
<proteinExistence type="predicted"/>
<feature type="transmembrane region" description="Helical" evidence="1">
    <location>
        <begin position="28"/>
        <end position="45"/>
    </location>
</feature>
<feature type="transmembrane region" description="Helical" evidence="1">
    <location>
        <begin position="6"/>
        <end position="23"/>
    </location>
</feature>
<feature type="transmembrane region" description="Helical" evidence="1">
    <location>
        <begin position="253"/>
        <end position="274"/>
    </location>
</feature>
<dbReference type="EMBL" id="VBTH01000025">
    <property type="protein sequence ID" value="TLQ03400.1"/>
    <property type="molecule type" value="Genomic_DNA"/>
</dbReference>
<evidence type="ECO:0000313" key="2">
    <source>
        <dbReference type="EMBL" id="TLQ03400.1"/>
    </source>
</evidence>
<accession>A0A5R9BTJ5</accession>
<dbReference type="PANTHER" id="PTHR33451:SF5">
    <property type="entry name" value="NA+_H+ ANTIPORTER"/>
    <property type="match status" value="1"/>
</dbReference>
<keyword evidence="1" id="KW-0472">Membrane</keyword>
<reference evidence="2 3" key="1">
    <citation type="submission" date="2019-05" db="EMBL/GenBank/DDBJ databases">
        <title>The metagenome of a microbial culture collection derived from dairy environment covers the genomic content of the human microbiome.</title>
        <authorList>
            <person name="Roder T."/>
            <person name="Wuthrich D."/>
            <person name="Sattari Z."/>
            <person name="Von Ah U."/>
            <person name="Bar C."/>
            <person name="Ronchi F."/>
            <person name="Macpherson A.J."/>
            <person name="Ganal-Vonarburg S.C."/>
            <person name="Bruggmann R."/>
            <person name="Vergeres G."/>
        </authorList>
    </citation>
    <scope>NUCLEOTIDE SEQUENCE [LARGE SCALE GENOMIC DNA]</scope>
    <source>
        <strain evidence="2 3">FAM 18815</strain>
    </source>
</reference>
<feature type="transmembrane region" description="Helical" evidence="1">
    <location>
        <begin position="225"/>
        <end position="246"/>
    </location>
</feature>
<keyword evidence="1" id="KW-1133">Transmembrane helix</keyword>